<organism evidence="1 2">
    <name type="scientific">Alloprevotella rava</name>
    <dbReference type="NCBI Taxonomy" id="671218"/>
    <lineage>
        <taxon>Bacteria</taxon>
        <taxon>Pseudomonadati</taxon>
        <taxon>Bacteroidota</taxon>
        <taxon>Bacteroidia</taxon>
        <taxon>Bacteroidales</taxon>
        <taxon>Prevotellaceae</taxon>
        <taxon>Alloprevotella</taxon>
    </lineage>
</organism>
<dbReference type="EMBL" id="JACICA010000009">
    <property type="protein sequence ID" value="MBB3703273.1"/>
    <property type="molecule type" value="Genomic_DNA"/>
</dbReference>
<dbReference type="Proteomes" id="UP000541425">
    <property type="component" value="Unassembled WGS sequence"/>
</dbReference>
<protein>
    <submittedName>
        <fullName evidence="1">Uncharacterized protein</fullName>
    </submittedName>
</protein>
<name>A0A7W5UKP5_9BACT</name>
<evidence type="ECO:0000313" key="1">
    <source>
        <dbReference type="EMBL" id="MBB3703273.1"/>
    </source>
</evidence>
<dbReference type="AlphaFoldDB" id="A0A7W5UKP5"/>
<comment type="caution">
    <text evidence="1">The sequence shown here is derived from an EMBL/GenBank/DDBJ whole genome shotgun (WGS) entry which is preliminary data.</text>
</comment>
<proteinExistence type="predicted"/>
<reference evidence="1 2" key="1">
    <citation type="submission" date="2020-08" db="EMBL/GenBank/DDBJ databases">
        <title>Genomic Encyclopedia of Type Strains, Phase IV (KMG-IV): sequencing the most valuable type-strain genomes for metagenomic binning, comparative biology and taxonomic classification.</title>
        <authorList>
            <person name="Goeker M."/>
        </authorList>
    </citation>
    <scope>NUCLEOTIDE SEQUENCE [LARGE SCALE GENOMIC DNA]</scope>
    <source>
        <strain evidence="1 2">DSM 22548</strain>
    </source>
</reference>
<evidence type="ECO:0000313" key="2">
    <source>
        <dbReference type="Proteomes" id="UP000541425"/>
    </source>
</evidence>
<accession>A0A7W5UKP5</accession>
<sequence>MVESFLILSKNTIRLSADSLIVFENYHIVFLNFFEKKGYCSLYH</sequence>
<gene>
    <name evidence="1" type="ORF">FHS60_001753</name>
</gene>